<dbReference type="InterPro" id="IPR004323">
    <property type="entry name" value="Ion_tolerance_CutA"/>
</dbReference>
<organism evidence="2 3">
    <name type="scientific">Herbihabitans rhizosphaerae</name>
    <dbReference type="NCBI Taxonomy" id="1872711"/>
    <lineage>
        <taxon>Bacteria</taxon>
        <taxon>Bacillati</taxon>
        <taxon>Actinomycetota</taxon>
        <taxon>Actinomycetes</taxon>
        <taxon>Pseudonocardiales</taxon>
        <taxon>Pseudonocardiaceae</taxon>
        <taxon>Herbihabitans</taxon>
    </lineage>
</organism>
<dbReference type="InterPro" id="IPR015867">
    <property type="entry name" value="N-reg_PII/ATP_PRibTrfase_C"/>
</dbReference>
<dbReference type="PANTHER" id="PTHR23419:SF8">
    <property type="entry name" value="FI09726P"/>
    <property type="match status" value="1"/>
</dbReference>
<sequence>MIESCVQVITTIDSEQAARDLVAGLVQARLAACVQIVGPVTSVYRWDGAIQTDTEWQCVIKTSTLRLDELTEYVKAHHPYDVPEVIATPITGGSPQYLAWIGSETRDA</sequence>
<dbReference type="Pfam" id="PF03091">
    <property type="entry name" value="CutA1"/>
    <property type="match status" value="1"/>
</dbReference>
<protein>
    <submittedName>
        <fullName evidence="2">Periplasmic divalent cation tolerance protein</fullName>
    </submittedName>
</protein>
<dbReference type="GO" id="GO:0010038">
    <property type="term" value="P:response to metal ion"/>
    <property type="evidence" value="ECO:0007669"/>
    <property type="project" value="InterPro"/>
</dbReference>
<dbReference type="AlphaFoldDB" id="A0A4Q7KWJ6"/>
<dbReference type="EMBL" id="SGWQ01000003">
    <property type="protein sequence ID" value="RZS41037.1"/>
    <property type="molecule type" value="Genomic_DNA"/>
</dbReference>
<name>A0A4Q7KWJ6_9PSEU</name>
<gene>
    <name evidence="2" type="ORF">EV193_103355</name>
</gene>
<keyword evidence="3" id="KW-1185">Reference proteome</keyword>
<reference evidence="2 3" key="1">
    <citation type="submission" date="2019-02" db="EMBL/GenBank/DDBJ databases">
        <title>Genomic Encyclopedia of Type Strains, Phase IV (KMG-IV): sequencing the most valuable type-strain genomes for metagenomic binning, comparative biology and taxonomic classification.</title>
        <authorList>
            <person name="Goeker M."/>
        </authorList>
    </citation>
    <scope>NUCLEOTIDE SEQUENCE [LARGE SCALE GENOMIC DNA]</scope>
    <source>
        <strain evidence="2 3">DSM 101727</strain>
    </source>
</reference>
<accession>A0A4Q7KWJ6</accession>
<comment type="caution">
    <text evidence="2">The sequence shown here is derived from an EMBL/GenBank/DDBJ whole genome shotgun (WGS) entry which is preliminary data.</text>
</comment>
<evidence type="ECO:0000313" key="2">
    <source>
        <dbReference type="EMBL" id="RZS41037.1"/>
    </source>
</evidence>
<dbReference type="PANTHER" id="PTHR23419">
    <property type="entry name" value="DIVALENT CATION TOLERANCE CUTA-RELATED"/>
    <property type="match status" value="1"/>
</dbReference>
<dbReference type="GO" id="GO:0005507">
    <property type="term" value="F:copper ion binding"/>
    <property type="evidence" value="ECO:0007669"/>
    <property type="project" value="TreeGrafter"/>
</dbReference>
<dbReference type="Gene3D" id="3.30.70.120">
    <property type="match status" value="1"/>
</dbReference>
<dbReference type="RefSeq" id="WP_242613298.1">
    <property type="nucleotide sequence ID" value="NZ_SGWQ01000003.1"/>
</dbReference>
<dbReference type="Proteomes" id="UP000294257">
    <property type="component" value="Unassembled WGS sequence"/>
</dbReference>
<evidence type="ECO:0000313" key="3">
    <source>
        <dbReference type="Proteomes" id="UP000294257"/>
    </source>
</evidence>
<evidence type="ECO:0000256" key="1">
    <source>
        <dbReference type="ARBA" id="ARBA00010169"/>
    </source>
</evidence>
<comment type="similarity">
    <text evidence="1">Belongs to the CutA family.</text>
</comment>
<proteinExistence type="inferred from homology"/>
<dbReference type="SUPFAM" id="SSF54913">
    <property type="entry name" value="GlnB-like"/>
    <property type="match status" value="1"/>
</dbReference>
<dbReference type="InterPro" id="IPR011322">
    <property type="entry name" value="N-reg_PII-like_a/b"/>
</dbReference>